<gene>
    <name evidence="4 5 6" type="primary">LOC107417823</name>
</gene>
<proteinExistence type="predicted"/>
<dbReference type="RefSeq" id="XP_048330193.2">
    <property type="nucleotide sequence ID" value="XM_048474236.2"/>
</dbReference>
<keyword evidence="3" id="KW-1185">Reference proteome</keyword>
<evidence type="ECO:0000313" key="3">
    <source>
        <dbReference type="Proteomes" id="UP001652623"/>
    </source>
</evidence>
<dbReference type="AlphaFoldDB" id="A0A6P3ZRI0"/>
<protein>
    <submittedName>
        <fullName evidence="4 5">Uncharacterized protein LOC107417823</fullName>
    </submittedName>
</protein>
<dbReference type="RefSeq" id="XP_048330194.2">
    <property type="nucleotide sequence ID" value="XM_048474237.2"/>
</dbReference>
<feature type="compositionally biased region" description="Low complexity" evidence="1">
    <location>
        <begin position="477"/>
        <end position="488"/>
    </location>
</feature>
<dbReference type="PROSITE" id="PS51222">
    <property type="entry name" value="DCD"/>
    <property type="match status" value="1"/>
</dbReference>
<feature type="region of interest" description="Disordered" evidence="1">
    <location>
        <begin position="235"/>
        <end position="257"/>
    </location>
</feature>
<dbReference type="InParanoid" id="A0A6P3ZRI0"/>
<dbReference type="RefSeq" id="XP_015881956.3">
    <property type="nucleotide sequence ID" value="XM_016026470.4"/>
</dbReference>
<organism evidence="3 4">
    <name type="scientific">Ziziphus jujuba</name>
    <name type="common">Chinese jujube</name>
    <name type="synonym">Ziziphus sativa</name>
    <dbReference type="NCBI Taxonomy" id="326968"/>
    <lineage>
        <taxon>Eukaryota</taxon>
        <taxon>Viridiplantae</taxon>
        <taxon>Streptophyta</taxon>
        <taxon>Embryophyta</taxon>
        <taxon>Tracheophyta</taxon>
        <taxon>Spermatophyta</taxon>
        <taxon>Magnoliopsida</taxon>
        <taxon>eudicotyledons</taxon>
        <taxon>Gunneridae</taxon>
        <taxon>Pentapetalae</taxon>
        <taxon>rosids</taxon>
        <taxon>fabids</taxon>
        <taxon>Rosales</taxon>
        <taxon>Rhamnaceae</taxon>
        <taxon>Paliureae</taxon>
        <taxon>Ziziphus</taxon>
    </lineage>
</organism>
<feature type="compositionally biased region" description="Polar residues" evidence="1">
    <location>
        <begin position="235"/>
        <end position="251"/>
    </location>
</feature>
<feature type="region of interest" description="Disordered" evidence="1">
    <location>
        <begin position="474"/>
        <end position="523"/>
    </location>
</feature>
<dbReference type="Proteomes" id="UP001652623">
    <property type="component" value="Chromosome 2"/>
</dbReference>
<dbReference type="InterPro" id="IPR013989">
    <property type="entry name" value="Dev_and_cell_death_domain"/>
</dbReference>
<evidence type="ECO:0000313" key="5">
    <source>
        <dbReference type="RefSeq" id="XP_048330193.2"/>
    </source>
</evidence>
<dbReference type="PANTHER" id="PTHR46444:SF9">
    <property type="entry name" value="DCD (DEVELOPMENT AND CELL DEATH) DOMAIN PROTEIN"/>
    <property type="match status" value="1"/>
</dbReference>
<feature type="region of interest" description="Disordered" evidence="1">
    <location>
        <begin position="269"/>
        <end position="291"/>
    </location>
</feature>
<evidence type="ECO:0000313" key="6">
    <source>
        <dbReference type="RefSeq" id="XP_048330194.2"/>
    </source>
</evidence>
<evidence type="ECO:0000313" key="4">
    <source>
        <dbReference type="RefSeq" id="XP_015881956.3"/>
    </source>
</evidence>
<sequence length="523" mass="59043">MKFQGFKRNDASGRFPEYGAIFISNCTTMEECFERKIFGLPFAHADFVREIKAGMILFLFEYGNRELYGVFEASSDGAMNIVPHAYNSSGMKFPAQVRFTTIWNSNRLHESEFCDFIKDNYFTPKKFNFGLSREQVNGLLGLFSSRKVEVALVQNLTCNKKRHRFHGGDEEREKRSLKTRRRISSGVLDRICKQLRSTSSNDTECHEAHCISCSLISGTGCSSLGRDSGLSNFGQGSQLSMNSEESENLKGSSKDLNNDLENFIPLSPLDDTTDQNGAGMHTEEPQNLNQSSKDLRTDLGDFIPLSFPDDVLDCGGPIVFIEEPANMKHNPNDLKTLLEDSIPLPCPKNVGDCHRAMNGDCVVEKRISVFARLGKVSEPVRKDNATSTRLRWGNGKRNKKVRKANYTVQARYSCKVDMSVETSLDILQEDDQWKTSIREPVVSFQNDECEYNFMSGIQTDKLLKKRDPNEERVVVEGSNSNSTLNGNNQLETLAEEKSNSTFESRPRRKLVRPSFYKSSEAES</sequence>
<evidence type="ECO:0000259" key="2">
    <source>
        <dbReference type="PROSITE" id="PS51222"/>
    </source>
</evidence>
<dbReference type="GeneID" id="107417823"/>
<evidence type="ECO:0000256" key="1">
    <source>
        <dbReference type="SAM" id="MobiDB-lite"/>
    </source>
</evidence>
<dbReference type="KEGG" id="zju:107417823"/>
<accession>A0A6P3ZRI0</accession>
<reference evidence="3 4" key="1">
    <citation type="submission" date="2025-05" db="UniProtKB">
        <authorList>
            <consortium name="RefSeq"/>
        </authorList>
    </citation>
    <scope>NUCLEOTIDE SEQUENCE [LARGE SCALE GENOMIC DNA]</scope>
    <source>
        <tissue evidence="4 5">Seedling</tissue>
    </source>
</reference>
<dbReference type="Pfam" id="PF10539">
    <property type="entry name" value="Dev_Cell_Death"/>
    <property type="match status" value="1"/>
</dbReference>
<dbReference type="SMART" id="SM00767">
    <property type="entry name" value="DCD"/>
    <property type="match status" value="1"/>
</dbReference>
<dbReference type="PANTHER" id="PTHR46444">
    <property type="entry name" value="DCD (DEVELOPMENT AND CELL DEATH) DOMAIN PROTEIN-RELATED"/>
    <property type="match status" value="1"/>
</dbReference>
<feature type="domain" description="DCD" evidence="2">
    <location>
        <begin position="15"/>
        <end position="145"/>
    </location>
</feature>
<name>A0A6P3ZRI0_ZIZJJ</name>